<evidence type="ECO:0000259" key="2">
    <source>
        <dbReference type="Pfam" id="PF23636"/>
    </source>
</evidence>
<keyword evidence="1" id="KW-0812">Transmembrane</keyword>
<dbReference type="AlphaFoldDB" id="A0A1H2LD35"/>
<evidence type="ECO:0000313" key="4">
    <source>
        <dbReference type="Proteomes" id="UP000182977"/>
    </source>
</evidence>
<feature type="transmembrane region" description="Helical" evidence="1">
    <location>
        <begin position="88"/>
        <end position="104"/>
    </location>
</feature>
<feature type="transmembrane region" description="Helical" evidence="1">
    <location>
        <begin position="12"/>
        <end position="41"/>
    </location>
</feature>
<dbReference type="RefSeq" id="WP_046770719.1">
    <property type="nucleotide sequence ID" value="NZ_LBMC01000032.1"/>
</dbReference>
<keyword evidence="4" id="KW-1185">Reference proteome</keyword>
<feature type="transmembrane region" description="Helical" evidence="1">
    <location>
        <begin position="110"/>
        <end position="128"/>
    </location>
</feature>
<proteinExistence type="predicted"/>
<feature type="transmembrane region" description="Helical" evidence="1">
    <location>
        <begin position="61"/>
        <end position="81"/>
    </location>
</feature>
<dbReference type="EMBL" id="LT629791">
    <property type="protein sequence ID" value="SDU78839.1"/>
    <property type="molecule type" value="Genomic_DNA"/>
</dbReference>
<sequence>MATQPAGQQTVTGWVGWVWFGGIMLVTLGIFQAFQGLIALFDDGFSVTIGDELVVFNLDTWGWAHLIMGGLLVVAGVGVLGGTLWGRILGVIVAAISVLAQLTILPVYPIWALIVIALDALVIYALVVHGEEAAAV</sequence>
<reference evidence="4" key="1">
    <citation type="submission" date="2016-10" db="EMBL/GenBank/DDBJ databases">
        <authorList>
            <person name="Varghese N."/>
            <person name="Submissions S."/>
        </authorList>
    </citation>
    <scope>NUCLEOTIDE SEQUENCE [LARGE SCALE GENOMIC DNA]</scope>
    <source>
        <strain evidence="4">DSM 45079</strain>
    </source>
</reference>
<dbReference type="OrthoDB" id="4482242at2"/>
<organism evidence="3 4">
    <name type="scientific">Jiangella alkaliphila</name>
    <dbReference type="NCBI Taxonomy" id="419479"/>
    <lineage>
        <taxon>Bacteria</taxon>
        <taxon>Bacillati</taxon>
        <taxon>Actinomycetota</taxon>
        <taxon>Actinomycetes</taxon>
        <taxon>Jiangellales</taxon>
        <taxon>Jiangellaceae</taxon>
        <taxon>Jiangella</taxon>
    </lineage>
</organism>
<evidence type="ECO:0000313" key="3">
    <source>
        <dbReference type="EMBL" id="SDU78839.1"/>
    </source>
</evidence>
<dbReference type="InterPro" id="IPR055568">
    <property type="entry name" value="DUF7144"/>
</dbReference>
<dbReference type="Proteomes" id="UP000182977">
    <property type="component" value="Chromosome I"/>
</dbReference>
<gene>
    <name evidence="3" type="ORF">SAMN04488563_5869</name>
</gene>
<dbReference type="STRING" id="419479.SAMN04488563_5869"/>
<accession>A0A1H2LD35</accession>
<keyword evidence="1" id="KW-0472">Membrane</keyword>
<feature type="domain" description="DUF7144" evidence="2">
    <location>
        <begin position="17"/>
        <end position="130"/>
    </location>
</feature>
<keyword evidence="1" id="KW-1133">Transmembrane helix</keyword>
<dbReference type="Pfam" id="PF23636">
    <property type="entry name" value="DUF7144"/>
    <property type="match status" value="1"/>
</dbReference>
<name>A0A1H2LD35_9ACTN</name>
<evidence type="ECO:0000256" key="1">
    <source>
        <dbReference type="SAM" id="Phobius"/>
    </source>
</evidence>
<protein>
    <recommendedName>
        <fullName evidence="2">DUF7144 domain-containing protein</fullName>
    </recommendedName>
</protein>